<feature type="binding site" description="axial binding residue" evidence="12">
    <location>
        <position position="438"/>
    </location>
    <ligand>
        <name>heme</name>
        <dbReference type="ChEBI" id="CHEBI:30413"/>
    </ligand>
    <ligandPart>
        <name>Fe</name>
        <dbReference type="ChEBI" id="CHEBI:18248"/>
    </ligandPart>
</feature>
<dbReference type="SUPFAM" id="SSF48264">
    <property type="entry name" value="Cytochrome P450"/>
    <property type="match status" value="1"/>
</dbReference>
<accession>A0A803SQ47</accession>
<protein>
    <submittedName>
        <fullName evidence="15">Uncharacterized protein</fullName>
    </submittedName>
</protein>
<sequence>MDVLGTTTIFLVVFLVLLVSWRKVEARRRNWPPGPTPLPIIGNLLQLKGFNISKHLKKLSATYGPIFTVFFGSDQMVVVFGYDLVKKVLVEKGDEFLNRGSLPSAEKASRGLGVLMSNGERWVQLRRFSLMTLRNFGMGKKSIEERIQEEAQHLVKALRETKGQPLTSSSIFNCATGNVISHILLGDRFDYQDKEYLRIINILTYGFRMESSLVGQLYNMFHWIIDYFPGPHLKILEEAFSIQGFINQKIEEHVKTFDATDVPRDFIEAFLLKMEQEKNNPTTEFTKENLMMAIYDLFIAGTETSSTTIRYFFMTLLEHPEVQAKIQDEIDRVIGRERMPTMKDRLEMPFTEAAIHEGQRFLDLVPLGFIRLAKRDVEMEGFTIPKGATIYPILSSALHDPKQYANPYQFKPEHFLDKDGHFQKNGADMPFSAGKRNCLGEGLARMELFIFITTVLQSFSLKHAPGVPKIDLTPDVSGFLNIPRQVPFCFSPR</sequence>
<keyword evidence="5 12" id="KW-0479">Metal-binding</keyword>
<dbReference type="Pfam" id="PF00067">
    <property type="entry name" value="p450"/>
    <property type="match status" value="1"/>
</dbReference>
<dbReference type="CDD" id="cd11026">
    <property type="entry name" value="CYP2"/>
    <property type="match status" value="1"/>
</dbReference>
<evidence type="ECO:0000256" key="4">
    <source>
        <dbReference type="ARBA" id="ARBA00022617"/>
    </source>
</evidence>
<keyword evidence="4 12" id="KW-0349">Heme</keyword>
<dbReference type="Ensembl" id="ENSACAT00000051570.1">
    <property type="protein sequence ID" value="ENSACAP00000025087.1"/>
    <property type="gene ID" value="ENSACAG00000041653.1"/>
</dbReference>
<organism evidence="15 16">
    <name type="scientific">Anolis carolinensis</name>
    <name type="common">Green anole</name>
    <name type="synonym">American chameleon</name>
    <dbReference type="NCBI Taxonomy" id="28377"/>
    <lineage>
        <taxon>Eukaryota</taxon>
        <taxon>Metazoa</taxon>
        <taxon>Chordata</taxon>
        <taxon>Craniata</taxon>
        <taxon>Vertebrata</taxon>
        <taxon>Euteleostomi</taxon>
        <taxon>Lepidosauria</taxon>
        <taxon>Squamata</taxon>
        <taxon>Bifurcata</taxon>
        <taxon>Unidentata</taxon>
        <taxon>Episquamata</taxon>
        <taxon>Toxicofera</taxon>
        <taxon>Iguania</taxon>
        <taxon>Dactyloidae</taxon>
        <taxon>Anolis</taxon>
    </lineage>
</organism>
<dbReference type="PROSITE" id="PS00086">
    <property type="entry name" value="CYTOCHROME_P450"/>
    <property type="match status" value="1"/>
</dbReference>
<keyword evidence="7" id="KW-0492">Microsome</keyword>
<evidence type="ECO:0000256" key="3">
    <source>
        <dbReference type="ARBA" id="ARBA00010617"/>
    </source>
</evidence>
<evidence type="ECO:0000256" key="7">
    <source>
        <dbReference type="ARBA" id="ARBA00022848"/>
    </source>
</evidence>
<dbReference type="InterPro" id="IPR017972">
    <property type="entry name" value="Cyt_P450_CS"/>
</dbReference>
<keyword evidence="8 13" id="KW-0560">Oxidoreductase</keyword>
<evidence type="ECO:0000256" key="1">
    <source>
        <dbReference type="ARBA" id="ARBA00001971"/>
    </source>
</evidence>
<dbReference type="Proteomes" id="UP000001646">
    <property type="component" value="Unplaced"/>
</dbReference>
<evidence type="ECO:0000256" key="13">
    <source>
        <dbReference type="RuleBase" id="RU000461"/>
    </source>
</evidence>
<dbReference type="AlphaFoldDB" id="A0A803SQ47"/>
<dbReference type="GeneTree" id="ENSGT00940000162064"/>
<dbReference type="GO" id="GO:0046222">
    <property type="term" value="P:aflatoxin metabolic process"/>
    <property type="evidence" value="ECO:0007669"/>
    <property type="project" value="UniProtKB-ARBA"/>
</dbReference>
<keyword evidence="9 12" id="KW-0408">Iron</keyword>
<dbReference type="PANTHER" id="PTHR24300">
    <property type="entry name" value="CYTOCHROME P450 508A4-RELATED"/>
    <property type="match status" value="1"/>
</dbReference>
<name>A0A803SQ47_ANOCA</name>
<evidence type="ECO:0000256" key="14">
    <source>
        <dbReference type="SAM" id="SignalP"/>
    </source>
</evidence>
<keyword evidence="11" id="KW-0472">Membrane</keyword>
<reference evidence="15" key="3">
    <citation type="submission" date="2025-09" db="UniProtKB">
        <authorList>
            <consortium name="Ensembl"/>
        </authorList>
    </citation>
    <scope>IDENTIFICATION</scope>
</reference>
<keyword evidence="16" id="KW-1185">Reference proteome</keyword>
<keyword evidence="10 13" id="KW-0503">Monooxygenase</keyword>
<dbReference type="GO" id="GO:0005737">
    <property type="term" value="C:cytoplasm"/>
    <property type="evidence" value="ECO:0000318"/>
    <property type="project" value="GO_Central"/>
</dbReference>
<comment type="cofactor">
    <cofactor evidence="1 12">
        <name>heme</name>
        <dbReference type="ChEBI" id="CHEBI:30413"/>
    </cofactor>
</comment>
<dbReference type="InterPro" id="IPR036396">
    <property type="entry name" value="Cyt_P450_sf"/>
</dbReference>
<dbReference type="GO" id="GO:0016712">
    <property type="term" value="F:oxidoreductase activity, acting on paired donors, with incorporation or reduction of molecular oxygen, reduced flavin or flavoprotein as one donor, and incorporation of one atom of oxygen"/>
    <property type="evidence" value="ECO:0000318"/>
    <property type="project" value="GO_Central"/>
</dbReference>
<keyword evidence="6" id="KW-0256">Endoplasmic reticulum</keyword>
<dbReference type="PANTHER" id="PTHR24300:SF386">
    <property type="entry name" value="CYTOCHROME P450"/>
    <property type="match status" value="1"/>
</dbReference>
<dbReference type="FunFam" id="1.10.630.10:FF:000010">
    <property type="entry name" value="cytochrome P450 2W1 isoform X2"/>
    <property type="match status" value="1"/>
</dbReference>
<dbReference type="InterPro" id="IPR050182">
    <property type="entry name" value="Cytochrome_P450_fam2"/>
</dbReference>
<evidence type="ECO:0000256" key="12">
    <source>
        <dbReference type="PIRSR" id="PIRSR602401-1"/>
    </source>
</evidence>
<reference evidence="15" key="2">
    <citation type="submission" date="2025-08" db="UniProtKB">
        <authorList>
            <consortium name="Ensembl"/>
        </authorList>
    </citation>
    <scope>IDENTIFICATION</scope>
</reference>
<dbReference type="GO" id="GO:0008392">
    <property type="term" value="F:arachidonate epoxygenase activity"/>
    <property type="evidence" value="ECO:0000318"/>
    <property type="project" value="GO_Central"/>
</dbReference>
<evidence type="ECO:0000256" key="6">
    <source>
        <dbReference type="ARBA" id="ARBA00022824"/>
    </source>
</evidence>
<dbReference type="GO" id="GO:0020037">
    <property type="term" value="F:heme binding"/>
    <property type="evidence" value="ECO:0000318"/>
    <property type="project" value="GO_Central"/>
</dbReference>
<evidence type="ECO:0000256" key="10">
    <source>
        <dbReference type="ARBA" id="ARBA00023033"/>
    </source>
</evidence>
<proteinExistence type="inferred from homology"/>
<evidence type="ECO:0000313" key="16">
    <source>
        <dbReference type="Proteomes" id="UP000001646"/>
    </source>
</evidence>
<dbReference type="InterPro" id="IPR001128">
    <property type="entry name" value="Cyt_P450"/>
</dbReference>
<evidence type="ECO:0000256" key="8">
    <source>
        <dbReference type="ARBA" id="ARBA00023002"/>
    </source>
</evidence>
<dbReference type="InterPro" id="IPR002401">
    <property type="entry name" value="Cyt_P450_E_grp-I"/>
</dbReference>
<feature type="signal peptide" evidence="14">
    <location>
        <begin position="1"/>
        <end position="26"/>
    </location>
</feature>
<evidence type="ECO:0000256" key="9">
    <source>
        <dbReference type="ARBA" id="ARBA00023004"/>
    </source>
</evidence>
<comment type="subcellular location">
    <subcellularLocation>
        <location evidence="2">Microsome membrane</location>
    </subcellularLocation>
</comment>
<evidence type="ECO:0000313" key="15">
    <source>
        <dbReference type="Ensembl" id="ENSACAP00000025087.1"/>
    </source>
</evidence>
<dbReference type="GO" id="GO:0006805">
    <property type="term" value="P:xenobiotic metabolic process"/>
    <property type="evidence" value="ECO:0000318"/>
    <property type="project" value="GO_Central"/>
</dbReference>
<dbReference type="GO" id="GO:0019373">
    <property type="term" value="P:epoxygenase P450 pathway"/>
    <property type="evidence" value="ECO:0000318"/>
    <property type="project" value="GO_Central"/>
</dbReference>
<feature type="chain" id="PRO_5032670343" evidence="14">
    <location>
        <begin position="27"/>
        <end position="493"/>
    </location>
</feature>
<dbReference type="PRINTS" id="PR00385">
    <property type="entry name" value="P450"/>
</dbReference>
<dbReference type="PRINTS" id="PR00463">
    <property type="entry name" value="EP450I"/>
</dbReference>
<evidence type="ECO:0000256" key="11">
    <source>
        <dbReference type="ARBA" id="ARBA00023136"/>
    </source>
</evidence>
<evidence type="ECO:0000256" key="5">
    <source>
        <dbReference type="ARBA" id="ARBA00022723"/>
    </source>
</evidence>
<comment type="similarity">
    <text evidence="3 13">Belongs to the cytochrome P450 family.</text>
</comment>
<dbReference type="InParanoid" id="A0A803SQ47"/>
<gene>
    <name evidence="15" type="primary">LOC100555623</name>
</gene>
<evidence type="ECO:0000256" key="2">
    <source>
        <dbReference type="ARBA" id="ARBA00004524"/>
    </source>
</evidence>
<reference evidence="15" key="1">
    <citation type="submission" date="2009-12" db="EMBL/GenBank/DDBJ databases">
        <title>The Genome Sequence of Anolis carolinensis (Green Anole Lizard).</title>
        <authorList>
            <consortium name="The Genome Sequencing Platform"/>
            <person name="Di Palma F."/>
            <person name="Alfoldi J."/>
            <person name="Heiman D."/>
            <person name="Young S."/>
            <person name="Grabherr M."/>
            <person name="Johnson J."/>
            <person name="Lander E.S."/>
            <person name="Lindblad-Toh K."/>
        </authorList>
    </citation>
    <scope>NUCLEOTIDE SEQUENCE [LARGE SCALE GENOMIC DNA]</scope>
    <source>
        <strain evidence="15">JBL SC #1</strain>
    </source>
</reference>
<keyword evidence="14" id="KW-0732">Signal</keyword>
<dbReference type="GO" id="GO:0005506">
    <property type="term" value="F:iron ion binding"/>
    <property type="evidence" value="ECO:0007669"/>
    <property type="project" value="InterPro"/>
</dbReference>
<dbReference type="Gene3D" id="1.10.630.10">
    <property type="entry name" value="Cytochrome P450"/>
    <property type="match status" value="1"/>
</dbReference>